<dbReference type="EMBL" id="HM164148">
    <property type="protein sequence ID" value="ADJ54093.1"/>
    <property type="molecule type" value="mRNA"/>
</dbReference>
<evidence type="ECO:0000256" key="4">
    <source>
        <dbReference type="ARBA" id="ARBA00022656"/>
    </source>
</evidence>
<feature type="chain" id="PRO_5003337548" evidence="6">
    <location>
        <begin position="20"/>
        <end position="252"/>
    </location>
</feature>
<evidence type="ECO:0000256" key="5">
    <source>
        <dbReference type="ARBA" id="ARBA00022729"/>
    </source>
</evidence>
<comment type="similarity">
    <text evidence="2">Belongs to the PBP/GOBP family.</text>
</comment>
<dbReference type="PANTHER" id="PTHR11857:SF43">
    <property type="entry name" value="GEO07291P1-RELATED"/>
    <property type="match status" value="1"/>
</dbReference>
<evidence type="ECO:0000313" key="7">
    <source>
        <dbReference type="EMBL" id="ADJ54093.1"/>
    </source>
</evidence>
<dbReference type="GO" id="GO:0005615">
    <property type="term" value="C:extracellular space"/>
    <property type="evidence" value="ECO:0007669"/>
    <property type="project" value="TreeGrafter"/>
</dbReference>
<sequence>MNALILICVLFSLGELGFSWKYPRNADQTLWAFRSCQREGKNPDLVKKWMNWQLPNDPETHCYVKCVWTNLGSYDDKTGSISIGKVREQFSSRNLKVPAEVKKLKGPTNGSCKEVYDKTIAFFKSQKTSLQKAYYGTKEESNKWYSENPETKPKGAKISVFCKDKNREGGKEGTCKNACSMYYYRLVDEDNLVIPFRKLPGISESDLKECRDVASKKTGCEVADKLYECIDKANSKAFRDALKKLDDESAVY</sequence>
<proteinExistence type="evidence at transcript level"/>
<name>F6JYF2_9DIPT</name>
<organism evidence="7">
    <name type="scientific">Phlebotomus tobbi</name>
    <dbReference type="NCBI Taxonomy" id="33402"/>
    <lineage>
        <taxon>Eukaryota</taxon>
        <taxon>Metazoa</taxon>
        <taxon>Ecdysozoa</taxon>
        <taxon>Arthropoda</taxon>
        <taxon>Hexapoda</taxon>
        <taxon>Insecta</taxon>
        <taxon>Pterygota</taxon>
        <taxon>Neoptera</taxon>
        <taxon>Endopterygota</taxon>
        <taxon>Diptera</taxon>
        <taxon>Nematocera</taxon>
        <taxon>Psychodoidea</taxon>
        <taxon>Psychodidae</taxon>
        <taxon>Phlebotomus</taxon>
        <taxon>Larroussius</taxon>
    </lineage>
</organism>
<dbReference type="Pfam" id="PF01395">
    <property type="entry name" value="PBP_GOBP"/>
    <property type="match status" value="1"/>
</dbReference>
<dbReference type="InterPro" id="IPR036728">
    <property type="entry name" value="PBP_GOBP_sf"/>
</dbReference>
<reference evidence="7" key="1">
    <citation type="submission" date="2010-04" db="EMBL/GenBank/DDBJ databases">
        <title>Comparative analysis of salivary gland transcriptomics with respect to vectors of cutaneous and visceral leishmaniases.</title>
        <authorList>
            <person name="Rohousova I."/>
            <person name="Subrahmanyam S."/>
            <person name="Volfova V."/>
            <person name="Mu J."/>
            <person name="Volf P."/>
            <person name="Valenzuela J.G."/>
            <person name="Jochim R.C."/>
        </authorList>
    </citation>
    <scope>NUCLEOTIDE SEQUENCE</scope>
    <source>
        <tissue evidence="7">Salivary gland</tissue>
    </source>
</reference>
<protein>
    <submittedName>
        <fullName evidence="7">26.7 kDa salivary D7-related protein</fullName>
    </submittedName>
</protein>
<dbReference type="GO" id="GO:0090729">
    <property type="term" value="F:toxin activity"/>
    <property type="evidence" value="ECO:0007669"/>
    <property type="project" value="UniProtKB-KW"/>
</dbReference>
<dbReference type="Gene3D" id="1.10.238.20">
    <property type="entry name" value="Pheromone/general odorant binding protein domain"/>
    <property type="match status" value="1"/>
</dbReference>
<dbReference type="AlphaFoldDB" id="F6JYF2"/>
<dbReference type="SUPFAM" id="SSF47565">
    <property type="entry name" value="Insect pheromone/odorant-binding proteins"/>
    <property type="match status" value="2"/>
</dbReference>
<dbReference type="InterPro" id="IPR006170">
    <property type="entry name" value="PBP/GOBP"/>
</dbReference>
<dbReference type="GO" id="GO:0007608">
    <property type="term" value="P:sensory perception of smell"/>
    <property type="evidence" value="ECO:0007669"/>
    <property type="project" value="TreeGrafter"/>
</dbReference>
<evidence type="ECO:0000256" key="1">
    <source>
        <dbReference type="ARBA" id="ARBA00004613"/>
    </source>
</evidence>
<evidence type="ECO:0000256" key="2">
    <source>
        <dbReference type="ARBA" id="ARBA00008098"/>
    </source>
</evidence>
<keyword evidence="5 6" id="KW-0732">Signal</keyword>
<dbReference type="PANTHER" id="PTHR11857">
    <property type="entry name" value="ODORANT BINDING PROTEIN-RELATED"/>
    <property type="match status" value="1"/>
</dbReference>
<dbReference type="GO" id="GO:0005549">
    <property type="term" value="F:odorant binding"/>
    <property type="evidence" value="ECO:0007669"/>
    <property type="project" value="InterPro"/>
</dbReference>
<comment type="subcellular location">
    <subcellularLocation>
        <location evidence="1">Secreted</location>
    </subcellularLocation>
</comment>
<feature type="signal peptide" evidence="6">
    <location>
        <begin position="1"/>
        <end position="19"/>
    </location>
</feature>
<accession>F6JYF2</accession>
<dbReference type="CDD" id="cd23992">
    <property type="entry name" value="PBP_GOBP"/>
    <property type="match status" value="1"/>
</dbReference>
<evidence type="ECO:0000256" key="3">
    <source>
        <dbReference type="ARBA" id="ARBA00022525"/>
    </source>
</evidence>
<keyword evidence="4" id="KW-0800">Toxin</keyword>
<keyword evidence="3" id="KW-0964">Secreted</keyword>
<evidence type="ECO:0000256" key="6">
    <source>
        <dbReference type="SAM" id="SignalP"/>
    </source>
</evidence>